<name>X0UQZ5_9ZZZZ</name>
<organism evidence="1">
    <name type="scientific">marine sediment metagenome</name>
    <dbReference type="NCBI Taxonomy" id="412755"/>
    <lineage>
        <taxon>unclassified sequences</taxon>
        <taxon>metagenomes</taxon>
        <taxon>ecological metagenomes</taxon>
    </lineage>
</organism>
<comment type="caution">
    <text evidence="1">The sequence shown here is derived from an EMBL/GenBank/DDBJ whole genome shotgun (WGS) entry which is preliminary data.</text>
</comment>
<dbReference type="AlphaFoldDB" id="X0UQZ5"/>
<protein>
    <submittedName>
        <fullName evidence="1">Uncharacterized protein</fullName>
    </submittedName>
</protein>
<proteinExistence type="predicted"/>
<dbReference type="EMBL" id="BARS01029749">
    <property type="protein sequence ID" value="GAG08100.1"/>
    <property type="molecule type" value="Genomic_DNA"/>
</dbReference>
<sequence length="34" mass="3779">RPEFALIRTCVGVSPSDFKSDPIDQTMGYHPKEG</sequence>
<reference evidence="1" key="1">
    <citation type="journal article" date="2014" name="Front. Microbiol.">
        <title>High frequency of phylogenetically diverse reductive dehalogenase-homologous genes in deep subseafloor sedimentary metagenomes.</title>
        <authorList>
            <person name="Kawai M."/>
            <person name="Futagami T."/>
            <person name="Toyoda A."/>
            <person name="Takaki Y."/>
            <person name="Nishi S."/>
            <person name="Hori S."/>
            <person name="Arai W."/>
            <person name="Tsubouchi T."/>
            <person name="Morono Y."/>
            <person name="Uchiyama I."/>
            <person name="Ito T."/>
            <person name="Fujiyama A."/>
            <person name="Inagaki F."/>
            <person name="Takami H."/>
        </authorList>
    </citation>
    <scope>NUCLEOTIDE SEQUENCE</scope>
    <source>
        <strain evidence="1">Expedition CK06-06</strain>
    </source>
</reference>
<evidence type="ECO:0000313" key="1">
    <source>
        <dbReference type="EMBL" id="GAG08100.1"/>
    </source>
</evidence>
<gene>
    <name evidence="1" type="ORF">S01H1_46457</name>
</gene>
<accession>X0UQZ5</accession>
<feature type="non-terminal residue" evidence="1">
    <location>
        <position position="1"/>
    </location>
</feature>